<evidence type="ECO:0000256" key="6">
    <source>
        <dbReference type="SAM" id="MobiDB-lite"/>
    </source>
</evidence>
<feature type="compositionally biased region" description="Low complexity" evidence="6">
    <location>
        <begin position="108"/>
        <end position="121"/>
    </location>
</feature>
<evidence type="ECO:0000256" key="2">
    <source>
        <dbReference type="ARBA" id="ARBA00023015"/>
    </source>
</evidence>
<evidence type="ECO:0000256" key="3">
    <source>
        <dbReference type="ARBA" id="ARBA00023125"/>
    </source>
</evidence>
<evidence type="ECO:0000313" key="8">
    <source>
        <dbReference type="EMBL" id="KAA8550354.1"/>
    </source>
</evidence>
<proteinExistence type="predicted"/>
<feature type="region of interest" description="Disordered" evidence="6">
    <location>
        <begin position="15"/>
        <end position="44"/>
    </location>
</feature>
<dbReference type="PANTHER" id="PTHR31072:SF239">
    <property type="entry name" value="TRANSCRIPTION FACTOR TCP21-RELATED"/>
    <property type="match status" value="1"/>
</dbReference>
<keyword evidence="9" id="KW-1185">Reference proteome</keyword>
<evidence type="ECO:0000313" key="9">
    <source>
        <dbReference type="Proteomes" id="UP000325577"/>
    </source>
</evidence>
<accession>A0A5J5C6A3</accession>
<evidence type="ECO:0000259" key="7">
    <source>
        <dbReference type="PROSITE" id="PS51369"/>
    </source>
</evidence>
<dbReference type="InterPro" id="IPR005333">
    <property type="entry name" value="Transcription_factor_TCP"/>
</dbReference>
<comment type="subcellular location">
    <subcellularLocation>
        <location evidence="1">Nucleus</location>
    </subcellularLocation>
</comment>
<protein>
    <recommendedName>
        <fullName evidence="7">TCP domain-containing protein</fullName>
    </recommendedName>
</protein>
<evidence type="ECO:0000256" key="1">
    <source>
        <dbReference type="ARBA" id="ARBA00004123"/>
    </source>
</evidence>
<dbReference type="GO" id="GO:0043565">
    <property type="term" value="F:sequence-specific DNA binding"/>
    <property type="evidence" value="ECO:0007669"/>
    <property type="project" value="TreeGrafter"/>
</dbReference>
<gene>
    <name evidence="8" type="ORF">F0562_002038</name>
</gene>
<evidence type="ECO:0000256" key="5">
    <source>
        <dbReference type="ARBA" id="ARBA00023242"/>
    </source>
</evidence>
<dbReference type="GO" id="GO:0003700">
    <property type="term" value="F:DNA-binding transcription factor activity"/>
    <property type="evidence" value="ECO:0007669"/>
    <property type="project" value="InterPro"/>
</dbReference>
<dbReference type="PANTHER" id="PTHR31072">
    <property type="entry name" value="TRANSCRIPTION FACTOR TCP4-RELATED"/>
    <property type="match status" value="1"/>
</dbReference>
<dbReference type="InterPro" id="IPR017887">
    <property type="entry name" value="TF_TCP_subgr"/>
</dbReference>
<keyword evidence="5" id="KW-0539">Nucleus</keyword>
<dbReference type="PROSITE" id="PS51369">
    <property type="entry name" value="TCP"/>
    <property type="match status" value="1"/>
</dbReference>
<feature type="region of interest" description="Disordered" evidence="6">
    <location>
        <begin position="99"/>
        <end position="121"/>
    </location>
</feature>
<organism evidence="8 9">
    <name type="scientific">Nyssa sinensis</name>
    <dbReference type="NCBI Taxonomy" id="561372"/>
    <lineage>
        <taxon>Eukaryota</taxon>
        <taxon>Viridiplantae</taxon>
        <taxon>Streptophyta</taxon>
        <taxon>Embryophyta</taxon>
        <taxon>Tracheophyta</taxon>
        <taxon>Spermatophyta</taxon>
        <taxon>Magnoliopsida</taxon>
        <taxon>eudicotyledons</taxon>
        <taxon>Gunneridae</taxon>
        <taxon>Pentapetalae</taxon>
        <taxon>asterids</taxon>
        <taxon>Cornales</taxon>
        <taxon>Nyssaceae</taxon>
        <taxon>Nyssa</taxon>
    </lineage>
</organism>
<reference evidence="8 9" key="1">
    <citation type="submission" date="2019-09" db="EMBL/GenBank/DDBJ databases">
        <title>A chromosome-level genome assembly of the Chinese tupelo Nyssa sinensis.</title>
        <authorList>
            <person name="Yang X."/>
            <person name="Kang M."/>
            <person name="Yang Y."/>
            <person name="Xiong H."/>
            <person name="Wang M."/>
            <person name="Zhang Z."/>
            <person name="Wang Z."/>
            <person name="Wu H."/>
            <person name="Ma T."/>
            <person name="Liu J."/>
            <person name="Xi Z."/>
        </authorList>
    </citation>
    <scope>NUCLEOTIDE SEQUENCE [LARGE SCALE GENOMIC DNA]</scope>
    <source>
        <strain evidence="8">J267</strain>
        <tissue evidence="8">Leaf</tissue>
    </source>
</reference>
<sequence>MNPEAMGLEAFLCNSSSRQPAPLPPPVPRALKPNSRSQKPKDRHIKVNGRDRRIRLPLECAQRIFQLTQELGHRTSGQTIEWLLQQAAPAINSVLGNNASSSSAPTGMSFSPPASSAPSVHASMMSLGTPYGANVAGVQLPENPQASDHAFRAVSRAAPSSFDFVLDSDFDMEFSVSEAARSG</sequence>
<dbReference type="OrthoDB" id="1911901at2759"/>
<keyword evidence="4" id="KW-0804">Transcription</keyword>
<dbReference type="GO" id="GO:0042752">
    <property type="term" value="P:regulation of circadian rhythm"/>
    <property type="evidence" value="ECO:0007669"/>
    <property type="project" value="TreeGrafter"/>
</dbReference>
<keyword evidence="3" id="KW-0238">DNA-binding</keyword>
<keyword evidence="2" id="KW-0805">Transcription regulation</keyword>
<name>A0A5J5C6A3_9ASTE</name>
<evidence type="ECO:0000256" key="4">
    <source>
        <dbReference type="ARBA" id="ARBA00023163"/>
    </source>
</evidence>
<dbReference type="GO" id="GO:0005634">
    <property type="term" value="C:nucleus"/>
    <property type="evidence" value="ECO:0007669"/>
    <property type="project" value="UniProtKB-SubCell"/>
</dbReference>
<dbReference type="EMBL" id="CM018031">
    <property type="protein sequence ID" value="KAA8550354.1"/>
    <property type="molecule type" value="Genomic_DNA"/>
</dbReference>
<feature type="domain" description="TCP" evidence="7">
    <location>
        <begin position="40"/>
        <end position="94"/>
    </location>
</feature>
<dbReference type="AlphaFoldDB" id="A0A5J5C6A3"/>
<dbReference type="Proteomes" id="UP000325577">
    <property type="component" value="Linkage Group LG0"/>
</dbReference>
<dbReference type="Pfam" id="PF03634">
    <property type="entry name" value="TCP"/>
    <property type="match status" value="1"/>
</dbReference>